<keyword evidence="1" id="KW-1133">Transmembrane helix</keyword>
<accession>A0AA85AN02</accession>
<keyword evidence="1" id="KW-0812">Transmembrane</keyword>
<protein>
    <submittedName>
        <fullName evidence="3">Uncharacterized protein</fullName>
    </submittedName>
</protein>
<dbReference type="AlphaFoldDB" id="A0AA85AN02"/>
<feature type="transmembrane region" description="Helical" evidence="1">
    <location>
        <begin position="122"/>
        <end position="139"/>
    </location>
</feature>
<dbReference type="Proteomes" id="UP000050790">
    <property type="component" value="Unassembled WGS sequence"/>
</dbReference>
<name>A0AA85AN02_9TREM</name>
<sequence length="262" mass="29569">MMSNCICIPTNISFPYHCVFQRVFTMPTCLNISNVSIPMLVNMSENANHSNCNYTTICLPDSNVQSGLILTLIGLVLGFIIITNRKLHTISTKNSFFIVITMIFNNVGVGLLISFAKWYDQFSSISIATALLIIAIFLGSKLNESQKKWTIFLFAVCGGFVFTGFILMVLWLTLKTIGLLVAILVCWCGAVFIVIIFTTYNLEKYHEQEQISTLFSVFVLMYENSILLIGLLFILNSIIECEGKDKFLNETENGRNNFKIFH</sequence>
<feature type="transmembrane region" description="Helical" evidence="1">
    <location>
        <begin position="214"/>
        <end position="235"/>
    </location>
</feature>
<evidence type="ECO:0000313" key="2">
    <source>
        <dbReference type="Proteomes" id="UP000050790"/>
    </source>
</evidence>
<organism evidence="2 3">
    <name type="scientific">Schistosoma margrebowiei</name>
    <dbReference type="NCBI Taxonomy" id="48269"/>
    <lineage>
        <taxon>Eukaryota</taxon>
        <taxon>Metazoa</taxon>
        <taxon>Spiralia</taxon>
        <taxon>Lophotrochozoa</taxon>
        <taxon>Platyhelminthes</taxon>
        <taxon>Trematoda</taxon>
        <taxon>Digenea</taxon>
        <taxon>Strigeidida</taxon>
        <taxon>Schistosomatoidea</taxon>
        <taxon>Schistosomatidae</taxon>
        <taxon>Schistosoma</taxon>
    </lineage>
</organism>
<feature type="transmembrane region" description="Helical" evidence="1">
    <location>
        <begin position="177"/>
        <end position="202"/>
    </location>
</feature>
<reference evidence="3" key="1">
    <citation type="submission" date="2023-11" db="UniProtKB">
        <authorList>
            <consortium name="WormBaseParasite"/>
        </authorList>
    </citation>
    <scope>IDENTIFICATION</scope>
</reference>
<evidence type="ECO:0000256" key="1">
    <source>
        <dbReference type="SAM" id="Phobius"/>
    </source>
</evidence>
<proteinExistence type="predicted"/>
<feature type="transmembrane region" description="Helical" evidence="1">
    <location>
        <begin position="64"/>
        <end position="83"/>
    </location>
</feature>
<feature type="transmembrane region" description="Helical" evidence="1">
    <location>
        <begin position="95"/>
        <end position="116"/>
    </location>
</feature>
<dbReference type="WBParaSite" id="SMRG1_93420.1">
    <property type="protein sequence ID" value="SMRG1_93420.1"/>
    <property type="gene ID" value="SMRG1_93420"/>
</dbReference>
<keyword evidence="1" id="KW-0472">Membrane</keyword>
<feature type="transmembrane region" description="Helical" evidence="1">
    <location>
        <begin position="151"/>
        <end position="171"/>
    </location>
</feature>
<evidence type="ECO:0000313" key="3">
    <source>
        <dbReference type="WBParaSite" id="SMRG1_93420.1"/>
    </source>
</evidence>